<evidence type="ECO:0000313" key="4">
    <source>
        <dbReference type="EMBL" id="KAE8124869.1"/>
    </source>
</evidence>
<dbReference type="PANTHER" id="PTHR24186">
    <property type="entry name" value="PROTEIN PHOSPHATASE 1 REGULATORY SUBUNIT"/>
    <property type="match status" value="1"/>
</dbReference>
<dbReference type="Gene3D" id="1.25.40.20">
    <property type="entry name" value="Ankyrin repeat-containing domain"/>
    <property type="match status" value="1"/>
</dbReference>
<dbReference type="AlphaFoldDB" id="A0A5N6RT75"/>
<organism evidence="4 5">
    <name type="scientific">Carpinus fangiana</name>
    <dbReference type="NCBI Taxonomy" id="176857"/>
    <lineage>
        <taxon>Eukaryota</taxon>
        <taxon>Viridiplantae</taxon>
        <taxon>Streptophyta</taxon>
        <taxon>Embryophyta</taxon>
        <taxon>Tracheophyta</taxon>
        <taxon>Spermatophyta</taxon>
        <taxon>Magnoliopsida</taxon>
        <taxon>eudicotyledons</taxon>
        <taxon>Gunneridae</taxon>
        <taxon>Pentapetalae</taxon>
        <taxon>rosids</taxon>
        <taxon>fabids</taxon>
        <taxon>Fagales</taxon>
        <taxon>Betulaceae</taxon>
        <taxon>Carpinus</taxon>
    </lineage>
</organism>
<dbReference type="OrthoDB" id="7729168at2759"/>
<evidence type="ECO:0000256" key="2">
    <source>
        <dbReference type="ARBA" id="ARBA00023043"/>
    </source>
</evidence>
<dbReference type="InterPro" id="IPR002110">
    <property type="entry name" value="Ankyrin_rpt"/>
</dbReference>
<sequence length="231" mass="26058">MLAFLIEFHSQPLVKTPLHLAALHGHLENSRLILCKKPILAKEVDSLGRTQLHLSSAVGYTEIVKTLLQVNTSVCLAFDQRERIPLHFVVMRERIEIIEELIIAQPESIRKNLNGESVLHFCVQYNHQDALELLVKLADCDELLNSKDHDGNSILHLAVILKQMKQSGEEFSHADQKLSFFQRISLLISRWPCKVAKCKGVSLKDVSERNSIKSASIPLDQRGQGAYTPIP</sequence>
<gene>
    <name evidence="4" type="ORF">FH972_019716</name>
</gene>
<dbReference type="Pfam" id="PF12796">
    <property type="entry name" value="Ank_2"/>
    <property type="match status" value="2"/>
</dbReference>
<proteinExistence type="predicted"/>
<dbReference type="EMBL" id="CM017328">
    <property type="protein sequence ID" value="KAE8124869.1"/>
    <property type="molecule type" value="Genomic_DNA"/>
</dbReference>
<dbReference type="SUPFAM" id="SSF48403">
    <property type="entry name" value="Ankyrin repeat"/>
    <property type="match status" value="1"/>
</dbReference>
<dbReference type="PROSITE" id="PS50297">
    <property type="entry name" value="ANK_REP_REGION"/>
    <property type="match status" value="1"/>
</dbReference>
<dbReference type="GO" id="GO:0005886">
    <property type="term" value="C:plasma membrane"/>
    <property type="evidence" value="ECO:0007669"/>
    <property type="project" value="TreeGrafter"/>
</dbReference>
<evidence type="ECO:0000256" key="1">
    <source>
        <dbReference type="ARBA" id="ARBA00022737"/>
    </source>
</evidence>
<dbReference type="PROSITE" id="PS50088">
    <property type="entry name" value="ANK_REPEAT"/>
    <property type="match status" value="1"/>
</dbReference>
<evidence type="ECO:0000313" key="5">
    <source>
        <dbReference type="Proteomes" id="UP000327013"/>
    </source>
</evidence>
<dbReference type="Proteomes" id="UP000327013">
    <property type="component" value="Chromosome 8"/>
</dbReference>
<dbReference type="PANTHER" id="PTHR24186:SF37">
    <property type="entry name" value="PGG DOMAIN-CONTAINING PROTEIN"/>
    <property type="match status" value="1"/>
</dbReference>
<keyword evidence="2 3" id="KW-0040">ANK repeat</keyword>
<reference evidence="4 5" key="1">
    <citation type="submission" date="2019-06" db="EMBL/GenBank/DDBJ databases">
        <title>A chromosomal-level reference genome of Carpinus fangiana (Coryloideae, Betulaceae).</title>
        <authorList>
            <person name="Yang X."/>
            <person name="Wang Z."/>
            <person name="Zhang L."/>
            <person name="Hao G."/>
            <person name="Liu J."/>
            <person name="Yang Y."/>
        </authorList>
    </citation>
    <scope>NUCLEOTIDE SEQUENCE [LARGE SCALE GENOMIC DNA]</scope>
    <source>
        <strain evidence="4">Cfa_2016G</strain>
        <tissue evidence="4">Leaf</tissue>
    </source>
</reference>
<accession>A0A5N6RT75</accession>
<dbReference type="SMART" id="SM00248">
    <property type="entry name" value="ANK"/>
    <property type="match status" value="4"/>
</dbReference>
<protein>
    <submittedName>
        <fullName evidence="4">Uncharacterized protein</fullName>
    </submittedName>
</protein>
<keyword evidence="5" id="KW-1185">Reference proteome</keyword>
<evidence type="ECO:0000256" key="3">
    <source>
        <dbReference type="PROSITE-ProRule" id="PRU00023"/>
    </source>
</evidence>
<name>A0A5N6RT75_9ROSI</name>
<keyword evidence="1" id="KW-0677">Repeat</keyword>
<dbReference type="InterPro" id="IPR036770">
    <property type="entry name" value="Ankyrin_rpt-contain_sf"/>
</dbReference>
<feature type="repeat" description="ANK" evidence="3">
    <location>
        <begin position="47"/>
        <end position="74"/>
    </location>
</feature>